<sequence>MLRSGYQYSRVLTVDFEMNIKRDCGTGSYLAELILQSQPASLPNKPNYCIPTPKMALPSIVVTQTAKLAACDQPRLVIQLHTIQRSDHDHDQAAPN</sequence>
<evidence type="ECO:0000313" key="1">
    <source>
        <dbReference type="EMBL" id="KAL5111336.1"/>
    </source>
</evidence>
<organism evidence="1 2">
    <name type="scientific">Taenia crassiceps</name>
    <dbReference type="NCBI Taxonomy" id="6207"/>
    <lineage>
        <taxon>Eukaryota</taxon>
        <taxon>Metazoa</taxon>
        <taxon>Spiralia</taxon>
        <taxon>Lophotrochozoa</taxon>
        <taxon>Platyhelminthes</taxon>
        <taxon>Cestoda</taxon>
        <taxon>Eucestoda</taxon>
        <taxon>Cyclophyllidea</taxon>
        <taxon>Taeniidae</taxon>
        <taxon>Taenia</taxon>
    </lineage>
</organism>
<name>A0ABR4QNU6_9CEST</name>
<proteinExistence type="predicted"/>
<evidence type="ECO:0000313" key="2">
    <source>
        <dbReference type="Proteomes" id="UP001651158"/>
    </source>
</evidence>
<dbReference type="EMBL" id="JAKROA010000001">
    <property type="protein sequence ID" value="KAL5111336.1"/>
    <property type="molecule type" value="Genomic_DNA"/>
</dbReference>
<accession>A0ABR4QNU6</accession>
<protein>
    <submittedName>
        <fullName evidence="1">Uncharacterized protein</fullName>
    </submittedName>
</protein>
<gene>
    <name evidence="1" type="ORF">TcWFU_001262</name>
</gene>
<reference evidence="1 2" key="1">
    <citation type="journal article" date="2022" name="Front. Cell. Infect. Microbiol.">
        <title>The Genomes of Two Strains of Taenia crassiceps the Animal Model for the Study of Human Cysticercosis.</title>
        <authorList>
            <person name="Bobes R.J."/>
            <person name="Estrada K."/>
            <person name="Rios-Valencia D.G."/>
            <person name="Calderon-Gallegos A."/>
            <person name="de la Torre P."/>
            <person name="Carrero J.C."/>
            <person name="Sanchez-Flores A."/>
            <person name="Laclette J.P."/>
        </authorList>
    </citation>
    <scope>NUCLEOTIDE SEQUENCE [LARGE SCALE GENOMIC DNA]</scope>
    <source>
        <strain evidence="1">WFUcys</strain>
    </source>
</reference>
<keyword evidence="2" id="KW-1185">Reference proteome</keyword>
<comment type="caution">
    <text evidence="1">The sequence shown here is derived from an EMBL/GenBank/DDBJ whole genome shotgun (WGS) entry which is preliminary data.</text>
</comment>
<dbReference type="Proteomes" id="UP001651158">
    <property type="component" value="Unassembled WGS sequence"/>
</dbReference>